<evidence type="ECO:0000256" key="3">
    <source>
        <dbReference type="ARBA" id="ARBA00023125"/>
    </source>
</evidence>
<comment type="similarity">
    <text evidence="1">Belongs to the 'phage' integrase family.</text>
</comment>
<evidence type="ECO:0000256" key="4">
    <source>
        <dbReference type="ARBA" id="ARBA00023172"/>
    </source>
</evidence>
<evidence type="ECO:0000313" key="9">
    <source>
        <dbReference type="Proteomes" id="UP000033966"/>
    </source>
</evidence>
<keyword evidence="3 5" id="KW-0238">DNA-binding</keyword>
<dbReference type="InterPro" id="IPR044068">
    <property type="entry name" value="CB"/>
</dbReference>
<dbReference type="PROSITE" id="PS51900">
    <property type="entry name" value="CB"/>
    <property type="match status" value="1"/>
</dbReference>
<dbReference type="PANTHER" id="PTHR30349">
    <property type="entry name" value="PHAGE INTEGRASE-RELATED"/>
    <property type="match status" value="1"/>
</dbReference>
<dbReference type="CDD" id="cd00798">
    <property type="entry name" value="INT_XerDC_C"/>
    <property type="match status" value="1"/>
</dbReference>
<gene>
    <name evidence="8" type="ORF">UW92_C0007G0004</name>
</gene>
<dbReference type="InterPro" id="IPR013762">
    <property type="entry name" value="Integrase-like_cat_sf"/>
</dbReference>
<feature type="domain" description="Tyr recombinase" evidence="6">
    <location>
        <begin position="105"/>
        <end position="286"/>
    </location>
</feature>
<evidence type="ECO:0000259" key="6">
    <source>
        <dbReference type="PROSITE" id="PS51898"/>
    </source>
</evidence>
<dbReference type="PROSITE" id="PS51898">
    <property type="entry name" value="TYR_RECOMBINASE"/>
    <property type="match status" value="1"/>
</dbReference>
<evidence type="ECO:0000256" key="2">
    <source>
        <dbReference type="ARBA" id="ARBA00022908"/>
    </source>
</evidence>
<dbReference type="SUPFAM" id="SSF56349">
    <property type="entry name" value="DNA breaking-rejoining enzymes"/>
    <property type="match status" value="1"/>
</dbReference>
<comment type="caution">
    <text evidence="8">The sequence shown here is derived from an EMBL/GenBank/DDBJ whole genome shotgun (WGS) entry which is preliminary data.</text>
</comment>
<dbReference type="Pfam" id="PF02899">
    <property type="entry name" value="Phage_int_SAM_1"/>
    <property type="match status" value="1"/>
</dbReference>
<dbReference type="Pfam" id="PF00589">
    <property type="entry name" value="Phage_integrase"/>
    <property type="match status" value="1"/>
</dbReference>
<feature type="domain" description="Core-binding (CB)" evidence="7">
    <location>
        <begin position="2"/>
        <end position="85"/>
    </location>
</feature>
<dbReference type="Gene3D" id="1.10.443.10">
    <property type="entry name" value="Intergrase catalytic core"/>
    <property type="match status" value="1"/>
</dbReference>
<dbReference type="Gene3D" id="1.10.150.130">
    <property type="match status" value="1"/>
</dbReference>
<dbReference type="Proteomes" id="UP000033966">
    <property type="component" value="Unassembled WGS sequence"/>
</dbReference>
<sequence>MTESERYIKEYLDYLSIEKNRAKKTRENYARYLKVFLETMKVKHLKEITPQSVRAFRVLLSEKNLKKNTQSYYVIAIRNLLKYLAKQGVRALAPETIELPKTSRRDIDVPEYRELERLLDAPDISTFRGLRDRAVLEVFFSTGLRLAELCSLNRYIDMERGEVSVRGKGDKLRVVFLSDGARKIIKEYLKKRTDTEEALFISLSKNGTILGRITPRGVERLVDAHARKTGIPKKVHPHALRHLFATDLLINGADLRSVQELLGHANVSTTQIYTHLTNKELREVHKAFHGRRRQE</sequence>
<evidence type="ECO:0000256" key="5">
    <source>
        <dbReference type="PROSITE-ProRule" id="PRU01248"/>
    </source>
</evidence>
<dbReference type="InterPro" id="IPR004107">
    <property type="entry name" value="Integrase_SAM-like_N"/>
</dbReference>
<dbReference type="NCBIfam" id="NF040815">
    <property type="entry name" value="recomb_XerA_Arch"/>
    <property type="match status" value="1"/>
</dbReference>
<dbReference type="InterPro" id="IPR050090">
    <property type="entry name" value="Tyrosine_recombinase_XerCD"/>
</dbReference>
<proteinExistence type="inferred from homology"/>
<reference evidence="8 9" key="1">
    <citation type="journal article" date="2015" name="Nature">
        <title>rRNA introns, odd ribosomes, and small enigmatic genomes across a large radiation of phyla.</title>
        <authorList>
            <person name="Brown C.T."/>
            <person name="Hug L.A."/>
            <person name="Thomas B.C."/>
            <person name="Sharon I."/>
            <person name="Castelle C.J."/>
            <person name="Singh A."/>
            <person name="Wilkins M.J."/>
            <person name="Williams K.H."/>
            <person name="Banfield J.F."/>
        </authorList>
    </citation>
    <scope>NUCLEOTIDE SEQUENCE [LARGE SCALE GENOMIC DNA]</scope>
</reference>
<evidence type="ECO:0000259" key="7">
    <source>
        <dbReference type="PROSITE" id="PS51900"/>
    </source>
</evidence>
<name>A0A0G1L8F2_9BACT</name>
<organism evidence="8 9">
    <name type="scientific">Candidatus Jorgensenbacteria bacterium GW2011_GWA2_45_13</name>
    <dbReference type="NCBI Taxonomy" id="1618662"/>
    <lineage>
        <taxon>Bacteria</taxon>
        <taxon>Candidatus Joergenseniibacteriota</taxon>
    </lineage>
</organism>
<keyword evidence="4" id="KW-0233">DNA recombination</keyword>
<dbReference type="GO" id="GO:0006310">
    <property type="term" value="P:DNA recombination"/>
    <property type="evidence" value="ECO:0007669"/>
    <property type="project" value="UniProtKB-KW"/>
</dbReference>
<dbReference type="GO" id="GO:0003677">
    <property type="term" value="F:DNA binding"/>
    <property type="evidence" value="ECO:0007669"/>
    <property type="project" value="UniProtKB-UniRule"/>
</dbReference>
<accession>A0A0G1L8F2</accession>
<dbReference type="EMBL" id="LCKF01000007">
    <property type="protein sequence ID" value="KKT91958.1"/>
    <property type="molecule type" value="Genomic_DNA"/>
</dbReference>
<dbReference type="InterPro" id="IPR011010">
    <property type="entry name" value="DNA_brk_join_enz"/>
</dbReference>
<keyword evidence="2" id="KW-0229">DNA integration</keyword>
<dbReference type="AlphaFoldDB" id="A0A0G1L8F2"/>
<dbReference type="PANTHER" id="PTHR30349:SF41">
    <property type="entry name" value="INTEGRASE_RECOMBINASE PROTEIN MJ0367-RELATED"/>
    <property type="match status" value="1"/>
</dbReference>
<dbReference type="InterPro" id="IPR002104">
    <property type="entry name" value="Integrase_catalytic"/>
</dbReference>
<evidence type="ECO:0000313" key="8">
    <source>
        <dbReference type="EMBL" id="KKT91958.1"/>
    </source>
</evidence>
<protein>
    <submittedName>
        <fullName evidence="8">Tyrosine recombinase XerD subunit</fullName>
    </submittedName>
</protein>
<dbReference type="GO" id="GO:0015074">
    <property type="term" value="P:DNA integration"/>
    <property type="evidence" value="ECO:0007669"/>
    <property type="project" value="UniProtKB-KW"/>
</dbReference>
<dbReference type="InterPro" id="IPR010998">
    <property type="entry name" value="Integrase_recombinase_N"/>
</dbReference>
<evidence type="ECO:0000256" key="1">
    <source>
        <dbReference type="ARBA" id="ARBA00008857"/>
    </source>
</evidence>